<dbReference type="AlphaFoldDB" id="A0A7U3SNE7"/>
<accession>A0A7U3SNE7</accession>
<evidence type="ECO:0000313" key="2">
    <source>
        <dbReference type="EMBL" id="QPH19561.1"/>
    </source>
</evidence>
<feature type="region of interest" description="Disordered" evidence="1">
    <location>
        <begin position="597"/>
        <end position="677"/>
    </location>
</feature>
<feature type="compositionally biased region" description="Polar residues" evidence="1">
    <location>
        <begin position="604"/>
        <end position="613"/>
    </location>
</feature>
<feature type="compositionally biased region" description="Basic and acidic residues" evidence="1">
    <location>
        <begin position="816"/>
        <end position="827"/>
    </location>
</feature>
<reference evidence="2 3" key="1">
    <citation type="journal article" date="2018" name="PLoS Genet.">
        <title>Repeat elements organise 3D genome structure and mediate transcription in the filamentous fungus Epichloe festucae.</title>
        <authorList>
            <person name="Winter D.J."/>
            <person name="Ganley A.R.D."/>
            <person name="Young C.A."/>
            <person name="Liachko I."/>
            <person name="Schardl C.L."/>
            <person name="Dupont P.Y."/>
            <person name="Berry D."/>
            <person name="Ram A."/>
            <person name="Scott B."/>
            <person name="Cox M.P."/>
        </authorList>
    </citation>
    <scope>NUCLEOTIDE SEQUENCE [LARGE SCALE GENOMIC DNA]</scope>
    <source>
        <strain evidence="2 3">Fl1</strain>
    </source>
</reference>
<protein>
    <submittedName>
        <fullName evidence="2">Uncharacterized protein</fullName>
    </submittedName>
</protein>
<evidence type="ECO:0000313" key="3">
    <source>
        <dbReference type="Proteomes" id="UP000594364"/>
    </source>
</evidence>
<name>A0A7U3SNE7_EPIFF</name>
<evidence type="ECO:0000256" key="1">
    <source>
        <dbReference type="SAM" id="MobiDB-lite"/>
    </source>
</evidence>
<feature type="compositionally biased region" description="Low complexity" evidence="1">
    <location>
        <begin position="369"/>
        <end position="384"/>
    </location>
</feature>
<keyword evidence="3" id="KW-1185">Reference proteome</keyword>
<feature type="region of interest" description="Disordered" evidence="1">
    <location>
        <begin position="804"/>
        <end position="827"/>
    </location>
</feature>
<feature type="region of interest" description="Disordered" evidence="1">
    <location>
        <begin position="310"/>
        <end position="331"/>
    </location>
</feature>
<organism evidence="2 3">
    <name type="scientific">Epichloe festucae (strain Fl1)</name>
    <dbReference type="NCBI Taxonomy" id="877507"/>
    <lineage>
        <taxon>Eukaryota</taxon>
        <taxon>Fungi</taxon>
        <taxon>Dikarya</taxon>
        <taxon>Ascomycota</taxon>
        <taxon>Pezizomycotina</taxon>
        <taxon>Sordariomycetes</taxon>
        <taxon>Hypocreomycetidae</taxon>
        <taxon>Hypocreales</taxon>
        <taxon>Clavicipitaceae</taxon>
        <taxon>Epichloe</taxon>
    </lineage>
</organism>
<dbReference type="EMBL" id="CP031390">
    <property type="protein sequence ID" value="QPH19561.1"/>
    <property type="molecule type" value="Genomic_DNA"/>
</dbReference>
<proteinExistence type="predicted"/>
<feature type="compositionally biased region" description="Acidic residues" evidence="1">
    <location>
        <begin position="805"/>
        <end position="815"/>
    </location>
</feature>
<dbReference type="Proteomes" id="UP000594364">
    <property type="component" value="Chromosome 6"/>
</dbReference>
<feature type="region of interest" description="Disordered" evidence="1">
    <location>
        <begin position="530"/>
        <end position="565"/>
    </location>
</feature>
<feature type="region of interest" description="Disordered" evidence="1">
    <location>
        <begin position="369"/>
        <end position="408"/>
    </location>
</feature>
<feature type="compositionally biased region" description="Basic and acidic residues" evidence="1">
    <location>
        <begin position="652"/>
        <end position="677"/>
    </location>
</feature>
<sequence length="827" mass="91556">MAAAPAVRSSLEALSPVADLALREGAQHGVHIQKHLAAHLSDFRPSSSMFEAEVDMSTPLLPPGDIDWGSDDDESPPLEYPNSYYTFAELTTRILRLTRVQIQIFLTKYISENRVWIQYEQNVSRIPWRELNEYAAEKNKSVAELLHMYRPSLPTDEISRDDIAKAAQFLHGRGLGAYVSSLDGWFGIGKMDFLDLNVCGAMFRDTLDREAIKKAVEWGWIDIEEVLRNARERARRLILQTDAACPVQDAFLGTVQSVVEPRSAVTHEGVDYSRDGVYITPRCNRTVWSGILENIDEVAPVSLIQDQQSRVPADVQRANRDRNGKQKSATKAQIEEIRISLARQVPALLPRHVPGSMVMTAEEERARATETATATATAKPTATSRRAHKTTLPRTPTQSVRRHKSQNLRKVATARVFQDLMSPRGAVKRELDGLLDSPGNCEVSAAAGNGLLNGYNKRRQSQPNQDVNVTYGGRDGQVAAPEENMLDCTKDAGPSCTGLSGMGQVSAAQACSAELRKALDNKYSEYLRADDTATPSRRKRSISQLEIPEAEDDADYVPTKSSATKRKAAVQLQNKVVKKKKGGLAEGECIDRRVSATNHAKIPSHTTTSWTRTKPSRVVLNKSKASKRPRAGGSEDDDSDVPLRRQNKRWCPAKDDASRDGDAADYHDDEPPGSERVKIKKNTDPIFGIPRNQELFGPLERAEEVEYAWSADVAEFAMVSARAKYALKADGISENKCAQVEDTVRVDEALYTLMRLQNRFGVVEATQRSRAAQDAGKARFAGCADWALYAADAEVADYVLGSVQETDEGGEDDFNDERGPQEMRIQE</sequence>
<gene>
    <name evidence="2" type="ORF">C2857_004836</name>
</gene>
<dbReference type="OrthoDB" id="10252009at2759"/>